<dbReference type="GO" id="GO:0032259">
    <property type="term" value="P:methylation"/>
    <property type="evidence" value="ECO:0007669"/>
    <property type="project" value="UniProtKB-KW"/>
</dbReference>
<dbReference type="InterPro" id="IPR050320">
    <property type="entry name" value="N5-glutamine_MTase"/>
</dbReference>
<organism evidence="8 9">
    <name type="scientific">Anaerosporomusa subterranea</name>
    <dbReference type="NCBI Taxonomy" id="1794912"/>
    <lineage>
        <taxon>Bacteria</taxon>
        <taxon>Bacillati</taxon>
        <taxon>Bacillota</taxon>
        <taxon>Negativicutes</taxon>
        <taxon>Acetonemataceae</taxon>
        <taxon>Anaerosporomusa</taxon>
    </lineage>
</organism>
<dbReference type="PANTHER" id="PTHR18895:SF74">
    <property type="entry name" value="MTRF1L RELEASE FACTOR GLUTAMINE METHYLTRANSFERASE"/>
    <property type="match status" value="1"/>
</dbReference>
<keyword evidence="2 5" id="KW-0808">Transferase</keyword>
<comment type="catalytic activity">
    <reaction evidence="4 5">
        <text>L-glutaminyl-[peptide chain release factor] + S-adenosyl-L-methionine = N(5)-methyl-L-glutaminyl-[peptide chain release factor] + S-adenosyl-L-homocysteine + H(+)</text>
        <dbReference type="Rhea" id="RHEA:42896"/>
        <dbReference type="Rhea" id="RHEA-COMP:10271"/>
        <dbReference type="Rhea" id="RHEA-COMP:10272"/>
        <dbReference type="ChEBI" id="CHEBI:15378"/>
        <dbReference type="ChEBI" id="CHEBI:30011"/>
        <dbReference type="ChEBI" id="CHEBI:57856"/>
        <dbReference type="ChEBI" id="CHEBI:59789"/>
        <dbReference type="ChEBI" id="CHEBI:61891"/>
        <dbReference type="EC" id="2.1.1.297"/>
    </reaction>
</comment>
<evidence type="ECO:0000256" key="2">
    <source>
        <dbReference type="ARBA" id="ARBA00022679"/>
    </source>
</evidence>
<sequence>MEIKPSVWTIGEILQWTKQYFSGKGVDNPRLDAEVLLSHILHRDRLYLYVHYDQPLAPDELIAFRECVRKRAARIPVAYITGEREFFGLMFTVSADVLVPRPETELLVEAVLKRLESRPAPRIVDLGTGSGAIAVSLLTQLPAATAVAIDISAAALVIAEENAKRHGLADRLELRQGDFWQPAAGMLFDAIVSNPPYIPADDVAALAPEVRTEPVLALDGGKDGLDYYRRLLTDGYSHLAPGGFMAIEIGISQADAIRSLAEQSPFVIQEILLDYAGIERVVVLTGRGRENVEN</sequence>
<comment type="similarity">
    <text evidence="5">Belongs to the protein N5-glutamine methyltransferase family. PrmC subfamily.</text>
</comment>
<dbReference type="SUPFAM" id="SSF53335">
    <property type="entry name" value="S-adenosyl-L-methionine-dependent methyltransferases"/>
    <property type="match status" value="1"/>
</dbReference>
<dbReference type="AlphaFoldDB" id="A0A154BR64"/>
<protein>
    <recommendedName>
        <fullName evidence="5">Release factor glutamine methyltransferase</fullName>
        <shortName evidence="5">RF MTase</shortName>
        <ecNumber evidence="5">2.1.1.297</ecNumber>
    </recommendedName>
    <alternativeName>
        <fullName evidence="5">N5-glutamine methyltransferase PrmC</fullName>
    </alternativeName>
    <alternativeName>
        <fullName evidence="5">Protein-(glutamine-N5) MTase PrmC</fullName>
    </alternativeName>
    <alternativeName>
        <fullName evidence="5">Protein-glutamine N-methyltransferase PrmC</fullName>
    </alternativeName>
</protein>
<dbReference type="PANTHER" id="PTHR18895">
    <property type="entry name" value="HEMK METHYLTRANSFERASE"/>
    <property type="match status" value="1"/>
</dbReference>
<evidence type="ECO:0000256" key="1">
    <source>
        <dbReference type="ARBA" id="ARBA00022603"/>
    </source>
</evidence>
<feature type="domain" description="Release factor glutamine methyltransferase N-terminal" evidence="7">
    <location>
        <begin position="12"/>
        <end position="82"/>
    </location>
</feature>
<dbReference type="NCBIfam" id="TIGR03534">
    <property type="entry name" value="RF_mod_PrmC"/>
    <property type="match status" value="1"/>
</dbReference>
<dbReference type="InterPro" id="IPR004556">
    <property type="entry name" value="HemK-like"/>
</dbReference>
<dbReference type="Pfam" id="PF05175">
    <property type="entry name" value="MTS"/>
    <property type="match status" value="1"/>
</dbReference>
<dbReference type="GO" id="GO:0102559">
    <property type="term" value="F:peptide chain release factor N(5)-glutamine methyltransferase activity"/>
    <property type="evidence" value="ECO:0007669"/>
    <property type="project" value="UniProtKB-EC"/>
</dbReference>
<dbReference type="InterPro" id="IPR029063">
    <property type="entry name" value="SAM-dependent_MTases_sf"/>
</dbReference>
<dbReference type="InterPro" id="IPR040758">
    <property type="entry name" value="PrmC_N"/>
</dbReference>
<dbReference type="STRING" id="1794912.AXX12_07745"/>
<name>A0A154BR64_ANASB</name>
<feature type="domain" description="Methyltransferase small" evidence="6">
    <location>
        <begin position="110"/>
        <end position="198"/>
    </location>
</feature>
<dbReference type="GO" id="GO:0003676">
    <property type="term" value="F:nucleic acid binding"/>
    <property type="evidence" value="ECO:0007669"/>
    <property type="project" value="InterPro"/>
</dbReference>
<feature type="binding site" evidence="5">
    <location>
        <begin position="194"/>
        <end position="197"/>
    </location>
    <ligand>
        <name>substrate</name>
    </ligand>
</feature>
<accession>A0A154BR64</accession>
<keyword evidence="1 5" id="KW-0489">Methyltransferase</keyword>
<evidence type="ECO:0000313" key="8">
    <source>
        <dbReference type="EMBL" id="KYZ76320.1"/>
    </source>
</evidence>
<dbReference type="EMBL" id="LSGP01000017">
    <property type="protein sequence ID" value="KYZ76320.1"/>
    <property type="molecule type" value="Genomic_DNA"/>
</dbReference>
<dbReference type="CDD" id="cd02440">
    <property type="entry name" value="AdoMet_MTases"/>
    <property type="match status" value="1"/>
</dbReference>
<dbReference type="NCBIfam" id="TIGR00536">
    <property type="entry name" value="hemK_fam"/>
    <property type="match status" value="1"/>
</dbReference>
<dbReference type="Pfam" id="PF17827">
    <property type="entry name" value="PrmC_N"/>
    <property type="match status" value="1"/>
</dbReference>
<dbReference type="PROSITE" id="PS00092">
    <property type="entry name" value="N6_MTASE"/>
    <property type="match status" value="1"/>
</dbReference>
<evidence type="ECO:0000256" key="5">
    <source>
        <dbReference type="HAMAP-Rule" id="MF_02126"/>
    </source>
</evidence>
<dbReference type="InterPro" id="IPR007848">
    <property type="entry name" value="Small_mtfrase_dom"/>
</dbReference>
<dbReference type="EC" id="2.1.1.297" evidence="5"/>
<dbReference type="Gene3D" id="1.10.8.10">
    <property type="entry name" value="DNA helicase RuvA subunit, C-terminal domain"/>
    <property type="match status" value="1"/>
</dbReference>
<comment type="caution">
    <text evidence="8">The sequence shown here is derived from an EMBL/GenBank/DDBJ whole genome shotgun (WGS) entry which is preliminary data.</text>
</comment>
<evidence type="ECO:0000256" key="4">
    <source>
        <dbReference type="ARBA" id="ARBA00048391"/>
    </source>
</evidence>
<dbReference type="OrthoDB" id="9800643at2"/>
<proteinExistence type="inferred from homology"/>
<dbReference type="Gene3D" id="3.40.50.150">
    <property type="entry name" value="Vaccinia Virus protein VP39"/>
    <property type="match status" value="1"/>
</dbReference>
<evidence type="ECO:0000256" key="3">
    <source>
        <dbReference type="ARBA" id="ARBA00022691"/>
    </source>
</evidence>
<dbReference type="InterPro" id="IPR019874">
    <property type="entry name" value="RF_methyltr_PrmC"/>
</dbReference>
<feature type="binding site" evidence="5">
    <location>
        <position position="179"/>
    </location>
    <ligand>
        <name>S-adenosyl-L-methionine</name>
        <dbReference type="ChEBI" id="CHEBI:59789"/>
    </ligand>
</feature>
<comment type="function">
    <text evidence="5">Methylates the class 1 translation termination release factors RF1/PrfA and RF2/PrfB on the glutamine residue of the universally conserved GGQ motif.</text>
</comment>
<dbReference type="Proteomes" id="UP000076268">
    <property type="component" value="Unassembled WGS sequence"/>
</dbReference>
<feature type="binding site" evidence="5">
    <location>
        <position position="194"/>
    </location>
    <ligand>
        <name>S-adenosyl-L-methionine</name>
        <dbReference type="ChEBI" id="CHEBI:59789"/>
    </ligand>
</feature>
<dbReference type="HAMAP" id="MF_02126">
    <property type="entry name" value="RF_methyltr_PrmC"/>
    <property type="match status" value="1"/>
</dbReference>
<feature type="binding site" evidence="5">
    <location>
        <position position="150"/>
    </location>
    <ligand>
        <name>S-adenosyl-L-methionine</name>
        <dbReference type="ChEBI" id="CHEBI:59789"/>
    </ligand>
</feature>
<reference evidence="8 9" key="1">
    <citation type="submission" date="2016-02" db="EMBL/GenBank/DDBJ databases">
        <title>Anaerosporomusa subterraneum gen. nov., sp. nov., a spore-forming obligate anaerobe isolated from saprolite.</title>
        <authorList>
            <person name="Choi J.K."/>
            <person name="Shah M."/>
            <person name="Yee N."/>
        </authorList>
    </citation>
    <scope>NUCLEOTIDE SEQUENCE [LARGE SCALE GENOMIC DNA]</scope>
    <source>
        <strain evidence="8 9">RU4</strain>
    </source>
</reference>
<gene>
    <name evidence="5" type="primary">prmC</name>
    <name evidence="8" type="ORF">AXX12_07745</name>
</gene>
<evidence type="ECO:0000259" key="7">
    <source>
        <dbReference type="Pfam" id="PF17827"/>
    </source>
</evidence>
<dbReference type="RefSeq" id="WP_066241574.1">
    <property type="nucleotide sequence ID" value="NZ_LSGP01000017.1"/>
</dbReference>
<keyword evidence="3 5" id="KW-0949">S-adenosyl-L-methionine</keyword>
<evidence type="ECO:0000313" key="9">
    <source>
        <dbReference type="Proteomes" id="UP000076268"/>
    </source>
</evidence>
<keyword evidence="9" id="KW-1185">Reference proteome</keyword>
<evidence type="ECO:0000259" key="6">
    <source>
        <dbReference type="Pfam" id="PF05175"/>
    </source>
</evidence>
<dbReference type="InterPro" id="IPR002052">
    <property type="entry name" value="DNA_methylase_N6_adenine_CS"/>
</dbReference>
<feature type="binding site" evidence="5">
    <location>
        <begin position="127"/>
        <end position="131"/>
    </location>
    <ligand>
        <name>S-adenosyl-L-methionine</name>
        <dbReference type="ChEBI" id="CHEBI:59789"/>
    </ligand>
</feature>